<feature type="binding site" evidence="4">
    <location>
        <position position="1630"/>
    </location>
    <ligand>
        <name>NAD(+)</name>
        <dbReference type="ChEBI" id="CHEBI:57540"/>
    </ligand>
</feature>
<dbReference type="GO" id="GO:0042183">
    <property type="term" value="P:formate catabolic process"/>
    <property type="evidence" value="ECO:0007669"/>
    <property type="project" value="UniProtKB-UniRule"/>
</dbReference>
<evidence type="ECO:0000256" key="1">
    <source>
        <dbReference type="ARBA" id="ARBA00000455"/>
    </source>
</evidence>
<feature type="domain" description="D-isomer specific 2-hydroxyacid dehydrogenase NAD-binding" evidence="6">
    <location>
        <begin position="786"/>
        <end position="964"/>
    </location>
</feature>
<feature type="binding site" evidence="4">
    <location>
        <position position="312"/>
    </location>
    <ligand>
        <name>NAD(+)</name>
        <dbReference type="ChEBI" id="CHEBI:57540"/>
    </ligand>
</feature>
<dbReference type="FunFam" id="3.40.50.720:FF:000057">
    <property type="entry name" value="Formate dehydrogenase"/>
    <property type="match status" value="4"/>
</dbReference>
<feature type="binding site" evidence="4">
    <location>
        <begin position="1654"/>
        <end position="1657"/>
    </location>
    <ligand>
        <name>NAD(+)</name>
        <dbReference type="ChEBI" id="CHEBI:57540"/>
    </ligand>
</feature>
<feature type="binding site" evidence="4">
    <location>
        <begin position="1578"/>
        <end position="1582"/>
    </location>
    <ligand>
        <name>NAD(+)</name>
        <dbReference type="ChEBI" id="CHEBI:57540"/>
    </ligand>
</feature>
<dbReference type="EMBL" id="JAEFBK010000010">
    <property type="protein sequence ID" value="KAG7559462.1"/>
    <property type="molecule type" value="Genomic_DNA"/>
</dbReference>
<feature type="binding site" evidence="4">
    <location>
        <position position="126"/>
    </location>
    <ligand>
        <name>substrate</name>
    </ligand>
</feature>
<accession>A0A8T1ZJB0</accession>
<evidence type="ECO:0000313" key="8">
    <source>
        <dbReference type="Proteomes" id="UP000694240"/>
    </source>
</evidence>
<comment type="subcellular location">
    <subcellularLocation>
        <location evidence="4">Mitochondrion</location>
    </subcellularLocation>
</comment>
<sequence length="1700" mass="188345">MATQLSFRAIRSYASAISSGYFRHNLHASSSDTKKIVGVFYKANEHAYKNPNFLGCVENALGIRDWLESQGHQYVVTDDKEGPCCELEKHIPDLHVLISTPFHPAYVTAERIKKAKNLQLLLTAGIGSDHIDLHAAASAGLTVAEVTGSNVVSVAEDELMRILLLMRNFLPGYNQVINGEWNVASVAYRAYDLEGKTIGTVGAGRIGKLLLQRLKPFGCNLLYHDRLRIEPEQEEQIGAIHFENLNEMLPKCDVIVFNIPLTKKTKGMFNKEMIGRMKRGVLIVNNARAAIMDEQSVVEAVKSGQIGGYSGDVWDPQPAPKDHPWRFMPNQAMTPHISGTTIDAQKMATQLSFRAIRSYASVISSGYFRRNLHASSSDIKKIVGVFYKANEHAYKNPNFLGCVENALGIRDWLESQGHQYVVTDDKEGPCCELEKHIPDLHVLISTPFHPAYVTAERIKKAKNLQLLLTAGIGSDHIDLHAAAAAGLTVAEVTGSNVVSVAEDELMRILLLMRNFLPGYNQVINGEWNVASVAYRAYDLEGKTIGTVGAGRIGKLLLQAVETIWVGMFNKEMIGRMKRGVLIVNNARAAIMDEQAVVEAVKSGQIGGYSGDVWDPQPAPKDHPWRFMPNQAMTPHISGTTIDAQLRYAAGTKQMLESDTKKIVGVFYKANEHAYKNPNFLGCVENALGIRDWLESQGHQYVVTDDKEGPCCELEKHIPDLHVLISTPFHPAYVTAERIKKAKNLQLLLTAGIGSDHIDLHAAAAAGLTVAEVTGSNVVSVAEDELMRILLLMRNFLPGYNQVINGEWNVASVAYRAYDLEGKTIGTVGAGRIGKLLLQRLKPFGCNLLYHDRLRIEPEQEEQIGAIHFENLNEMLPKCDVIVFNIPLTKKTKGMFNKEMIGRMKRGVLIVNNARAAIMDEQAVVEAVKSGQIGGYSGDVWDPQPAPKDHPWRFMPNQAMTPHISGTTIDAQKMATQLSFRAIRSYASAISSGYFRRNLHASSSDTKKIVGVFYKANEHAYKNPNFLGCVENALGIRDWLESQGHQYVVTDDKEGPCCELEKHIPDLHVLISTPFHPAYVTAERIKKAKNLQLLLTAGIGSDHIDLHAAAAAGLTVAEVTGSNVVSVAEDELMRILLLMRNFLPGYNQVINGEWNVASVAYRAYDLEGKTIGTVGAGRIGKLLLQRLKPFGCNLLYHDRLRIEPEQEEQIGAIHFENLNEMLPKCDVIVFNIPLTKKTKGMFNKEMIGRMKRGVLIVNNARAAIMDEQAVVEAVKSGQIGGYSGDVWDPQPAPKDHPWRFMPNQAMTPHISGTTIDAQKMATQLSFRAIRSYASAISSGYFRRNLHASSSDTKKIVGVFYKANEHAYKNPNFLGCVENALGIRDWLESQGHQYVVTDDKEGPCCELEKHIPDLHVLISTPFHPAYVTAERIKKAKNLQLLLTAGIGSDHIDLHAAAAAGLTVAEVTGSNVVSVAEDELMRILLLMRNFLPGYNQVINGEWNVASVAYRAYDLEGKTIGTVGAGRIGKLLLQRLKPFGCNLLYHDRLRIEPEQEEQIGAIHFENLNEMLPKCDVIVFNIPLTKKTKGMFNKEMIGRMKRGVLIVNNARAAIMDEQAVVEAVKSGQIGGYSGDVWDPQPAPKDHPWRFMPNQAMTPHISGTTIDAQLRYAAGTKHMLERYFKGEEFPNQNYIVKDGKISPQYM</sequence>
<dbReference type="Pfam" id="PF00389">
    <property type="entry name" value="2-Hacid_dh"/>
    <property type="match status" value="2"/>
</dbReference>
<feature type="domain" description="D-isomer specific 2-hydroxyacid dehydrogenase NAD-binding" evidence="6">
    <location>
        <begin position="1478"/>
        <end position="1656"/>
    </location>
</feature>
<dbReference type="InterPro" id="IPR029753">
    <property type="entry name" value="D-isomer_DH_CS"/>
</dbReference>
<dbReference type="NCBIfam" id="NF005750">
    <property type="entry name" value="PRK07574.1"/>
    <property type="match status" value="4"/>
</dbReference>
<feature type="binding site" evidence="4">
    <location>
        <begin position="831"/>
        <end position="832"/>
    </location>
    <ligand>
        <name>NAD(+)</name>
        <dbReference type="ChEBI" id="CHEBI:57540"/>
    </ligand>
</feature>
<feature type="binding site" evidence="4">
    <location>
        <position position="1197"/>
    </location>
    <ligand>
        <name>NAD(+)</name>
        <dbReference type="ChEBI" id="CHEBI:57540"/>
    </ligand>
</feature>
<dbReference type="GO" id="GO:0008863">
    <property type="term" value="F:formate dehydrogenase (NAD+) activity"/>
    <property type="evidence" value="ECO:0007669"/>
    <property type="project" value="UniProtKB-UniRule"/>
</dbReference>
<feature type="binding site" evidence="4">
    <location>
        <position position="1258"/>
    </location>
    <ligand>
        <name>NAD(+)</name>
        <dbReference type="ChEBI" id="CHEBI:57540"/>
    </ligand>
</feature>
<feature type="binding site" evidence="4">
    <location>
        <position position="225"/>
    </location>
    <ligand>
        <name>NAD(+)</name>
        <dbReference type="ChEBI" id="CHEBI:57540"/>
    </ligand>
</feature>
<comment type="subunit">
    <text evidence="4">Homodimer.</text>
</comment>
<feature type="binding site" evidence="4">
    <location>
        <begin position="205"/>
        <end position="206"/>
    </location>
    <ligand>
        <name>NAD(+)</name>
        <dbReference type="ChEBI" id="CHEBI:57540"/>
    </ligand>
</feature>
<feature type="binding site" evidence="4">
    <location>
        <position position="1468"/>
    </location>
    <ligand>
        <name>substrate</name>
    </ligand>
</feature>
<comment type="function">
    <text evidence="4">Catalyzes the NAD(+)-dependent oxidation of formate to carbon dioxide. Involved in the cell stress response.</text>
</comment>
<evidence type="ECO:0000256" key="3">
    <source>
        <dbReference type="ARBA" id="ARBA00023027"/>
    </source>
</evidence>
<evidence type="ECO:0000259" key="5">
    <source>
        <dbReference type="Pfam" id="PF00389"/>
    </source>
</evidence>
<evidence type="ECO:0000256" key="4">
    <source>
        <dbReference type="HAMAP-Rule" id="MF_03210"/>
    </source>
</evidence>
<dbReference type="GO" id="GO:0016616">
    <property type="term" value="F:oxidoreductase activity, acting on the CH-OH group of donors, NAD or NADP as acceptor"/>
    <property type="evidence" value="ECO:0007669"/>
    <property type="project" value="InterPro"/>
</dbReference>
<name>A0A8T1ZJB0_9BRAS</name>
<dbReference type="PANTHER" id="PTHR42938">
    <property type="entry name" value="FORMATE DEHYDROGENASE 1"/>
    <property type="match status" value="1"/>
</dbReference>
<feature type="binding site" evidence="4">
    <location>
        <position position="776"/>
    </location>
    <ligand>
        <name>substrate</name>
    </ligand>
</feature>
<keyword evidence="8" id="KW-1185">Reference proteome</keyword>
<feature type="domain" description="D-isomer specific 2-hydroxyacid dehydrogenase catalytic" evidence="5">
    <location>
        <begin position="413"/>
        <end position="502"/>
    </location>
</feature>
<evidence type="ECO:0000313" key="7">
    <source>
        <dbReference type="EMBL" id="KAG7559462.1"/>
    </source>
</evidence>
<feature type="binding site" evidence="4">
    <location>
        <position position="1284"/>
    </location>
    <ligand>
        <name>NAD(+)</name>
        <dbReference type="ChEBI" id="CHEBI:57540"/>
    </ligand>
</feature>
<feature type="binding site" evidence="4">
    <location>
        <begin position="1232"/>
        <end position="1236"/>
    </location>
    <ligand>
        <name>NAD(+)</name>
        <dbReference type="ChEBI" id="CHEBI:57540"/>
    </ligand>
</feature>
<feature type="site" description="Important for catalytic activity" evidence="4">
    <location>
        <position position="962"/>
    </location>
</feature>
<dbReference type="PANTHER" id="PTHR42938:SF9">
    <property type="entry name" value="FORMATE DEHYDROGENASE 1"/>
    <property type="match status" value="1"/>
</dbReference>
<feature type="domain" description="D-isomer specific 2-hydroxyacid dehydrogenase NAD-binding" evidence="6">
    <location>
        <begin position="160"/>
        <end position="338"/>
    </location>
</feature>
<dbReference type="PROSITE" id="PS00670">
    <property type="entry name" value="D_2_HYDROXYACID_DH_2"/>
    <property type="match status" value="4"/>
</dbReference>
<feature type="binding site" evidence="4">
    <location>
        <position position="938"/>
    </location>
    <ligand>
        <name>NAD(+)</name>
        <dbReference type="ChEBI" id="CHEBI:57540"/>
    </ligand>
</feature>
<dbReference type="GO" id="GO:0009507">
    <property type="term" value="C:chloroplast"/>
    <property type="evidence" value="ECO:0007669"/>
    <property type="project" value="TreeGrafter"/>
</dbReference>
<dbReference type="InterPro" id="IPR029752">
    <property type="entry name" value="D-isomer_DH_CS1"/>
</dbReference>
<feature type="binding site" evidence="4">
    <location>
        <begin position="1177"/>
        <end position="1178"/>
    </location>
    <ligand>
        <name>NAD(+)</name>
        <dbReference type="ChEBI" id="CHEBI:57540"/>
    </ligand>
</feature>
<dbReference type="InterPro" id="IPR033689">
    <property type="entry name" value="FDH_NAD-dep"/>
</dbReference>
<keyword evidence="2 4" id="KW-0560">Oxidoreductase</keyword>
<feature type="binding site" evidence="4">
    <location>
        <begin position="260"/>
        <end position="264"/>
    </location>
    <ligand>
        <name>NAD(+)</name>
        <dbReference type="ChEBI" id="CHEBI:57540"/>
    </ligand>
</feature>
<dbReference type="FunFam" id="3.40.50.720:FF:000061">
    <property type="entry name" value="Formate dehydrogenase"/>
    <property type="match status" value="1"/>
</dbReference>
<feature type="binding site" evidence="4">
    <location>
        <position position="1122"/>
    </location>
    <ligand>
        <name>substrate</name>
    </ligand>
</feature>
<keyword evidence="3 4" id="KW-0520">NAD</keyword>
<feature type="binding site" evidence="4">
    <location>
        <begin position="1308"/>
        <end position="1311"/>
    </location>
    <ligand>
        <name>NAD(+)</name>
        <dbReference type="ChEBI" id="CHEBI:57540"/>
    </ligand>
</feature>
<feature type="binding site" evidence="4">
    <location>
        <begin position="1523"/>
        <end position="1524"/>
    </location>
    <ligand>
        <name>NAD(+)</name>
        <dbReference type="ChEBI" id="CHEBI:57540"/>
    </ligand>
</feature>
<dbReference type="InterPro" id="IPR006140">
    <property type="entry name" value="D-isomer_DH_NAD-bd"/>
</dbReference>
<feature type="binding site" evidence="4">
    <location>
        <begin position="962"/>
        <end position="965"/>
    </location>
    <ligand>
        <name>NAD(+)</name>
        <dbReference type="ChEBI" id="CHEBI:57540"/>
    </ligand>
</feature>
<dbReference type="GO" id="GO:0051287">
    <property type="term" value="F:NAD binding"/>
    <property type="evidence" value="ECO:0007669"/>
    <property type="project" value="InterPro"/>
</dbReference>
<feature type="site" description="Important for catalytic activity" evidence="4">
    <location>
        <position position="288"/>
    </location>
</feature>
<evidence type="ECO:0000256" key="2">
    <source>
        <dbReference type="ARBA" id="ARBA00023002"/>
    </source>
</evidence>
<feature type="binding site" evidence="4">
    <location>
        <position position="752"/>
    </location>
    <ligand>
        <name>substrate</name>
    </ligand>
</feature>
<reference evidence="7 8" key="1">
    <citation type="submission" date="2020-12" db="EMBL/GenBank/DDBJ databases">
        <title>Concerted genomic and epigenomic changes stabilize Arabidopsis allopolyploids.</title>
        <authorList>
            <person name="Chen Z."/>
        </authorList>
    </citation>
    <scope>NUCLEOTIDE SEQUENCE [LARGE SCALE GENOMIC DNA]</scope>
    <source>
        <strain evidence="7">Allo738</strain>
        <tissue evidence="7">Leaf</tissue>
    </source>
</reference>
<feature type="binding site" evidence="4">
    <location>
        <position position="286"/>
    </location>
    <ligand>
        <name>NAD(+)</name>
        <dbReference type="ChEBI" id="CHEBI:57540"/>
    </ligand>
</feature>
<proteinExistence type="inferred from homology"/>
<dbReference type="CDD" id="cd05302">
    <property type="entry name" value="FDH"/>
    <property type="match status" value="4"/>
</dbReference>
<comment type="caution">
    <text evidence="7">The sequence shown here is derived from an EMBL/GenBank/DDBJ whole genome shotgun (WGS) entry which is preliminary data.</text>
</comment>
<comment type="catalytic activity">
    <reaction evidence="1 4">
        <text>formate + NAD(+) = CO2 + NADH</text>
        <dbReference type="Rhea" id="RHEA:15985"/>
        <dbReference type="ChEBI" id="CHEBI:15740"/>
        <dbReference type="ChEBI" id="CHEBI:16526"/>
        <dbReference type="ChEBI" id="CHEBI:57540"/>
        <dbReference type="ChEBI" id="CHEBI:57945"/>
        <dbReference type="EC" id="1.17.1.9"/>
    </reaction>
</comment>
<protein>
    <recommendedName>
        <fullName evidence="4">Formate dehydrogenase, mitochondrial</fullName>
        <shortName evidence="4">FDH</shortName>
        <ecNumber evidence="4">1.17.1.9</ecNumber>
    </recommendedName>
    <alternativeName>
        <fullName evidence="4">NAD-dependent formate dehydrogenase</fullName>
    </alternativeName>
</protein>
<organism evidence="7 8">
    <name type="scientific">Arabidopsis thaliana x Arabidopsis arenosa</name>
    <dbReference type="NCBI Taxonomy" id="1240361"/>
    <lineage>
        <taxon>Eukaryota</taxon>
        <taxon>Viridiplantae</taxon>
        <taxon>Streptophyta</taxon>
        <taxon>Embryophyta</taxon>
        <taxon>Tracheophyta</taxon>
        <taxon>Spermatophyta</taxon>
        <taxon>Magnoliopsida</taxon>
        <taxon>eudicotyledons</taxon>
        <taxon>Gunneridae</taxon>
        <taxon>Pentapetalae</taxon>
        <taxon>rosids</taxon>
        <taxon>malvids</taxon>
        <taxon>Brassicales</taxon>
        <taxon>Brassicaceae</taxon>
        <taxon>Camelineae</taxon>
        <taxon>Arabidopsis</taxon>
    </lineage>
</organism>
<feature type="domain" description="D-isomer specific 2-hydroxyacid dehydrogenase NAD-binding" evidence="6">
    <location>
        <begin position="1132"/>
        <end position="1310"/>
    </location>
</feature>
<dbReference type="HAMAP" id="MF_03210">
    <property type="entry name" value="Formate_dehydrogenase"/>
    <property type="match status" value="4"/>
</dbReference>
<dbReference type="PROSITE" id="PS00065">
    <property type="entry name" value="D_2_HYDROXYACID_DH_1"/>
    <property type="match status" value="4"/>
</dbReference>
<feature type="domain" description="D-isomer specific 2-hydroxyacid dehydrogenase catalytic" evidence="5">
    <location>
        <begin position="1385"/>
        <end position="1685"/>
    </location>
</feature>
<feature type="binding site" evidence="4">
    <location>
        <position position="150"/>
    </location>
    <ligand>
        <name>substrate</name>
    </ligand>
</feature>
<evidence type="ECO:0000259" key="6">
    <source>
        <dbReference type="Pfam" id="PF02826"/>
    </source>
</evidence>
<feature type="site" description="Important for catalytic activity" evidence="4">
    <location>
        <position position="1308"/>
    </location>
</feature>
<feature type="binding site" evidence="4">
    <location>
        <begin position="886"/>
        <end position="890"/>
    </location>
    <ligand>
        <name>NAD(+)</name>
        <dbReference type="ChEBI" id="CHEBI:57540"/>
    </ligand>
</feature>
<dbReference type="EC" id="1.17.1.9" evidence="4"/>
<feature type="site" description="Important for catalytic activity" evidence="4">
    <location>
        <position position="914"/>
    </location>
</feature>
<dbReference type="Pfam" id="PF02826">
    <property type="entry name" value="2-Hacid_dh_C"/>
    <property type="match status" value="5"/>
</dbReference>
<feature type="site" description="Important for catalytic activity" evidence="4">
    <location>
        <position position="1260"/>
    </location>
</feature>
<feature type="binding site" evidence="4">
    <location>
        <position position="851"/>
    </location>
    <ligand>
        <name>NAD(+)</name>
        <dbReference type="ChEBI" id="CHEBI:57540"/>
    </ligand>
</feature>
<feature type="binding site" evidence="4">
    <location>
        <position position="1604"/>
    </location>
    <ligand>
        <name>NAD(+)</name>
        <dbReference type="ChEBI" id="CHEBI:57540"/>
    </ligand>
</feature>
<feature type="binding site" evidence="4">
    <location>
        <position position="1444"/>
    </location>
    <ligand>
        <name>substrate</name>
    </ligand>
</feature>
<comment type="similarity">
    <text evidence="4">Belongs to the D-isomer specific 2-hydroxyacid dehydrogenase family. FDH subfamily.</text>
</comment>
<feature type="binding site" evidence="4">
    <location>
        <position position="912"/>
    </location>
    <ligand>
        <name>NAD(+)</name>
        <dbReference type="ChEBI" id="CHEBI:57540"/>
    </ligand>
</feature>
<dbReference type="Proteomes" id="UP000694240">
    <property type="component" value="Chromosome 10"/>
</dbReference>
<dbReference type="InterPro" id="IPR006139">
    <property type="entry name" value="D-isomer_2_OHA_DH_cat_dom"/>
</dbReference>
<dbReference type="GO" id="GO:0005739">
    <property type="term" value="C:mitochondrion"/>
    <property type="evidence" value="ECO:0007669"/>
    <property type="project" value="UniProtKB-SubCell"/>
</dbReference>
<gene>
    <name evidence="7" type="ORF">ISN45_Aa05g010570</name>
</gene>
<feature type="binding site" evidence="4">
    <location>
        <begin position="336"/>
        <end position="339"/>
    </location>
    <ligand>
        <name>NAD(+)</name>
        <dbReference type="ChEBI" id="CHEBI:57540"/>
    </ligand>
</feature>
<keyword evidence="4" id="KW-0496">Mitochondrion</keyword>
<feature type="domain" description="D-isomer specific 2-hydroxyacid dehydrogenase NAD-binding" evidence="6">
    <location>
        <begin position="566"/>
        <end position="637"/>
    </location>
</feature>
<feature type="binding site" evidence="4">
    <location>
        <position position="1098"/>
    </location>
    <ligand>
        <name>substrate</name>
    </ligand>
</feature>
<feature type="site" description="Important for catalytic activity" evidence="4">
    <location>
        <position position="1654"/>
    </location>
</feature>
<comment type="caution">
    <text evidence="4">Lacks conserved residue(s) required for the propagation of feature annotation.</text>
</comment>
<feature type="site" description="Important for catalytic activity" evidence="4">
    <location>
        <position position="1606"/>
    </location>
</feature>
<feature type="site" description="Important for catalytic activity" evidence="4">
    <location>
        <position position="336"/>
    </location>
</feature>
<feature type="binding site" evidence="4">
    <location>
        <position position="1543"/>
    </location>
    <ligand>
        <name>NAD(+)</name>
        <dbReference type="ChEBI" id="CHEBI:57540"/>
    </ligand>
</feature>